<dbReference type="SUPFAM" id="SSF57701">
    <property type="entry name" value="Zn2/Cys6 DNA-binding domain"/>
    <property type="match status" value="1"/>
</dbReference>
<dbReference type="SMART" id="SM00066">
    <property type="entry name" value="GAL4"/>
    <property type="match status" value="1"/>
</dbReference>
<protein>
    <recommendedName>
        <fullName evidence="3">Zn(2)-C6 fungal-type domain-containing protein</fullName>
    </recommendedName>
</protein>
<feature type="domain" description="Zn(2)-C6 fungal-type" evidence="3">
    <location>
        <begin position="52"/>
        <end position="83"/>
    </location>
</feature>
<dbReference type="InterPro" id="IPR001138">
    <property type="entry name" value="Zn2Cys6_DnaBD"/>
</dbReference>
<name>A0AAV9U292_9PEZI</name>
<dbReference type="Gene3D" id="4.10.240.10">
    <property type="entry name" value="Zn(2)-C6 fungal-type DNA-binding domain"/>
    <property type="match status" value="1"/>
</dbReference>
<dbReference type="CDD" id="cd00067">
    <property type="entry name" value="GAL4"/>
    <property type="match status" value="1"/>
</dbReference>
<comment type="caution">
    <text evidence="4">The sequence shown here is derived from an EMBL/GenBank/DDBJ whole genome shotgun (WGS) entry which is preliminary data.</text>
</comment>
<keyword evidence="1" id="KW-0539">Nucleus</keyword>
<dbReference type="GO" id="GO:0008270">
    <property type="term" value="F:zinc ion binding"/>
    <property type="evidence" value="ECO:0007669"/>
    <property type="project" value="InterPro"/>
</dbReference>
<dbReference type="InterPro" id="IPR036864">
    <property type="entry name" value="Zn2-C6_fun-type_DNA-bd_sf"/>
</dbReference>
<proteinExistence type="predicted"/>
<organism evidence="4 5">
    <name type="scientific">Orbilia brochopaga</name>
    <dbReference type="NCBI Taxonomy" id="3140254"/>
    <lineage>
        <taxon>Eukaryota</taxon>
        <taxon>Fungi</taxon>
        <taxon>Dikarya</taxon>
        <taxon>Ascomycota</taxon>
        <taxon>Pezizomycotina</taxon>
        <taxon>Orbiliomycetes</taxon>
        <taxon>Orbiliales</taxon>
        <taxon>Orbiliaceae</taxon>
        <taxon>Orbilia</taxon>
    </lineage>
</organism>
<dbReference type="EMBL" id="JAVHNQ010000016">
    <property type="protein sequence ID" value="KAK6331238.1"/>
    <property type="molecule type" value="Genomic_DNA"/>
</dbReference>
<keyword evidence="5" id="KW-1185">Reference proteome</keyword>
<reference evidence="4 5" key="1">
    <citation type="submission" date="2019-10" db="EMBL/GenBank/DDBJ databases">
        <authorList>
            <person name="Palmer J.M."/>
        </authorList>
    </citation>
    <scope>NUCLEOTIDE SEQUENCE [LARGE SCALE GENOMIC DNA]</scope>
    <source>
        <strain evidence="4 5">TWF696</strain>
    </source>
</reference>
<feature type="region of interest" description="Disordered" evidence="2">
    <location>
        <begin position="1"/>
        <end position="50"/>
    </location>
</feature>
<evidence type="ECO:0000256" key="2">
    <source>
        <dbReference type="SAM" id="MobiDB-lite"/>
    </source>
</evidence>
<dbReference type="InterPro" id="IPR053187">
    <property type="entry name" value="Notoamide_regulator"/>
</dbReference>
<feature type="compositionally biased region" description="Low complexity" evidence="2">
    <location>
        <begin position="148"/>
        <end position="164"/>
    </location>
</feature>
<sequence>MMDNPYPTSGSNSTSTSSSMNSLRPLLPRAEGVHGPSPSDLSAGKRRKASNACTECRAHKTKCDQGVPSCSACRRRGAGECIYIPGNDGRRRDPVERLRRDNDMMKTVLQAIKSSSAEDAHTIVESIRSDYTLEDLVSLIQTRGTEFSEASPSSFGSASNSASAELESPPGRTVGLHSPDSQTHNHQRERKHLAGEPDLELPPIANHHHRDYHHHYGQHRDPRKYPPASSGKLPVFEAATARTLKTDEFRHFPPTL</sequence>
<feature type="compositionally biased region" description="Low complexity" evidence="2">
    <location>
        <begin position="8"/>
        <end position="22"/>
    </location>
</feature>
<dbReference type="GO" id="GO:0000981">
    <property type="term" value="F:DNA-binding transcription factor activity, RNA polymerase II-specific"/>
    <property type="evidence" value="ECO:0007669"/>
    <property type="project" value="InterPro"/>
</dbReference>
<evidence type="ECO:0000313" key="4">
    <source>
        <dbReference type="EMBL" id="KAK6331238.1"/>
    </source>
</evidence>
<dbReference type="PROSITE" id="PS50048">
    <property type="entry name" value="ZN2_CY6_FUNGAL_2"/>
    <property type="match status" value="1"/>
</dbReference>
<dbReference type="AlphaFoldDB" id="A0AAV9U292"/>
<dbReference type="Pfam" id="PF00172">
    <property type="entry name" value="Zn_clus"/>
    <property type="match status" value="1"/>
</dbReference>
<evidence type="ECO:0000259" key="3">
    <source>
        <dbReference type="PROSITE" id="PS50048"/>
    </source>
</evidence>
<evidence type="ECO:0000256" key="1">
    <source>
        <dbReference type="ARBA" id="ARBA00023242"/>
    </source>
</evidence>
<evidence type="ECO:0000313" key="5">
    <source>
        <dbReference type="Proteomes" id="UP001375240"/>
    </source>
</evidence>
<gene>
    <name evidence="4" type="ORF">TWF696_003298</name>
</gene>
<dbReference type="PANTHER" id="PTHR47256:SF3">
    <property type="entry name" value="ZN(II)2CYS6 TRANSCRIPTION FACTOR (EUROFUNG)"/>
    <property type="match status" value="1"/>
</dbReference>
<feature type="region of interest" description="Disordered" evidence="2">
    <location>
        <begin position="146"/>
        <end position="205"/>
    </location>
</feature>
<accession>A0AAV9U292</accession>
<dbReference type="PANTHER" id="PTHR47256">
    <property type="entry name" value="ZN(II)2CYS6 TRANSCRIPTION FACTOR (EUROFUNG)-RELATED"/>
    <property type="match status" value="1"/>
</dbReference>
<dbReference type="Proteomes" id="UP001375240">
    <property type="component" value="Unassembled WGS sequence"/>
</dbReference>
<feature type="region of interest" description="Disordered" evidence="2">
    <location>
        <begin position="212"/>
        <end position="231"/>
    </location>
</feature>
<dbReference type="PROSITE" id="PS00463">
    <property type="entry name" value="ZN2_CY6_FUNGAL_1"/>
    <property type="match status" value="1"/>
</dbReference>